<dbReference type="PROSITE" id="PS50404">
    <property type="entry name" value="GST_NTER"/>
    <property type="match status" value="1"/>
</dbReference>
<keyword evidence="3" id="KW-0808">Transferase</keyword>
<dbReference type="SFLD" id="SFLDG01150">
    <property type="entry name" value="Main.1:_Beta-like"/>
    <property type="match status" value="1"/>
</dbReference>
<evidence type="ECO:0000313" key="3">
    <source>
        <dbReference type="EMBL" id="QNN68342.1"/>
    </source>
</evidence>
<dbReference type="Pfam" id="PF13409">
    <property type="entry name" value="GST_N_2"/>
    <property type="match status" value="1"/>
</dbReference>
<gene>
    <name evidence="3" type="ORF">H9L13_05625</name>
</gene>
<dbReference type="SUPFAM" id="SSF52833">
    <property type="entry name" value="Thioredoxin-like"/>
    <property type="match status" value="1"/>
</dbReference>
<keyword evidence="4" id="KW-1185">Reference proteome</keyword>
<dbReference type="CDD" id="cd03046">
    <property type="entry name" value="GST_N_GTT1_like"/>
    <property type="match status" value="1"/>
</dbReference>
<dbReference type="InterPro" id="IPR036282">
    <property type="entry name" value="Glutathione-S-Trfase_C_sf"/>
</dbReference>
<dbReference type="Gene3D" id="1.20.1050.10">
    <property type="match status" value="1"/>
</dbReference>
<organism evidence="3 4">
    <name type="scientific">Sphingomonas lutea</name>
    <dbReference type="NCBI Taxonomy" id="1045317"/>
    <lineage>
        <taxon>Bacteria</taxon>
        <taxon>Pseudomonadati</taxon>
        <taxon>Pseudomonadota</taxon>
        <taxon>Alphaproteobacteria</taxon>
        <taxon>Sphingomonadales</taxon>
        <taxon>Sphingomonadaceae</taxon>
        <taxon>Sphingomonas</taxon>
    </lineage>
</organism>
<dbReference type="Pfam" id="PF13410">
    <property type="entry name" value="GST_C_2"/>
    <property type="match status" value="1"/>
</dbReference>
<feature type="domain" description="GST C-terminal" evidence="2">
    <location>
        <begin position="91"/>
        <end position="220"/>
    </location>
</feature>
<accession>A0A7G9SKG7</accession>
<evidence type="ECO:0000313" key="4">
    <source>
        <dbReference type="Proteomes" id="UP000515971"/>
    </source>
</evidence>
<reference evidence="3 4" key="1">
    <citation type="submission" date="2020-08" db="EMBL/GenBank/DDBJ databases">
        <title>Genome sequence of Sphingomonas lutea KCTC 23642T.</title>
        <authorList>
            <person name="Hyun D.-W."/>
            <person name="Bae J.-W."/>
        </authorList>
    </citation>
    <scope>NUCLEOTIDE SEQUENCE [LARGE SCALE GENOMIC DNA]</scope>
    <source>
        <strain evidence="3 4">KCTC 23642</strain>
    </source>
</reference>
<evidence type="ECO:0000259" key="2">
    <source>
        <dbReference type="PROSITE" id="PS50405"/>
    </source>
</evidence>
<dbReference type="SFLD" id="SFLDG00358">
    <property type="entry name" value="Main_(cytGST)"/>
    <property type="match status" value="1"/>
</dbReference>
<sequence length="222" mass="24888">MADLIFYTNPMSRGQIVRWMLEEVGAPYEQRIVDYAVLGDNSAVMQDNDYARVNPMRKVPAIVHGGAVVTEVAAICAYLADVFPAAGLAPRDDEKADYYRWLFFAAGPVEHAVTNHYAKWDPTPEQQRMFGYGSFDRAMDALAGHIATRDYVCGDRFTAADVYVGSQVMWGVEFGTMPKLDPFLAYRDRLAQREAYQRAKAIDGKLIAEMQAKQQQPTESAQ</sequence>
<dbReference type="RefSeq" id="WP_187539766.1">
    <property type="nucleotide sequence ID" value="NZ_BAABJT010000001.1"/>
</dbReference>
<dbReference type="CDD" id="cd03207">
    <property type="entry name" value="GST_C_8"/>
    <property type="match status" value="1"/>
</dbReference>
<dbReference type="EMBL" id="CP060718">
    <property type="protein sequence ID" value="QNN68342.1"/>
    <property type="molecule type" value="Genomic_DNA"/>
</dbReference>
<name>A0A7G9SKG7_9SPHN</name>
<dbReference type="PANTHER" id="PTHR44051">
    <property type="entry name" value="GLUTATHIONE S-TRANSFERASE-RELATED"/>
    <property type="match status" value="1"/>
</dbReference>
<dbReference type="PANTHER" id="PTHR44051:SF21">
    <property type="entry name" value="GLUTATHIONE S-TRANSFERASE FAMILY PROTEIN"/>
    <property type="match status" value="1"/>
</dbReference>
<dbReference type="InterPro" id="IPR004045">
    <property type="entry name" value="Glutathione_S-Trfase_N"/>
</dbReference>
<dbReference type="SUPFAM" id="SSF47616">
    <property type="entry name" value="GST C-terminal domain-like"/>
    <property type="match status" value="1"/>
</dbReference>
<dbReference type="InterPro" id="IPR010987">
    <property type="entry name" value="Glutathione-S-Trfase_C-like"/>
</dbReference>
<evidence type="ECO:0000259" key="1">
    <source>
        <dbReference type="PROSITE" id="PS50404"/>
    </source>
</evidence>
<dbReference type="SFLD" id="SFLDS00019">
    <property type="entry name" value="Glutathione_Transferase_(cytos"/>
    <property type="match status" value="1"/>
</dbReference>
<dbReference type="Gene3D" id="3.40.30.10">
    <property type="entry name" value="Glutaredoxin"/>
    <property type="match status" value="1"/>
</dbReference>
<dbReference type="AlphaFoldDB" id="A0A7G9SKG7"/>
<protein>
    <submittedName>
        <fullName evidence="3">Glutathione S-transferase family protein</fullName>
    </submittedName>
</protein>
<feature type="domain" description="GST N-terminal" evidence="1">
    <location>
        <begin position="1"/>
        <end position="87"/>
    </location>
</feature>
<dbReference type="KEGG" id="slut:H9L13_05625"/>
<dbReference type="InterPro" id="IPR036249">
    <property type="entry name" value="Thioredoxin-like_sf"/>
</dbReference>
<dbReference type="InterPro" id="IPR040079">
    <property type="entry name" value="Glutathione_S-Trfase"/>
</dbReference>
<dbReference type="Proteomes" id="UP000515971">
    <property type="component" value="Chromosome"/>
</dbReference>
<dbReference type="GO" id="GO:0016740">
    <property type="term" value="F:transferase activity"/>
    <property type="evidence" value="ECO:0007669"/>
    <property type="project" value="UniProtKB-KW"/>
</dbReference>
<dbReference type="PROSITE" id="PS50405">
    <property type="entry name" value="GST_CTER"/>
    <property type="match status" value="1"/>
</dbReference>
<proteinExistence type="predicted"/>